<reference evidence="3" key="1">
    <citation type="submission" date="2016-11" db="UniProtKB">
        <authorList>
            <consortium name="WormBaseParasite"/>
        </authorList>
    </citation>
    <scope>IDENTIFICATION</scope>
</reference>
<feature type="compositionally biased region" description="Basic and acidic residues" evidence="1">
    <location>
        <begin position="463"/>
        <end position="504"/>
    </location>
</feature>
<feature type="region of interest" description="Disordered" evidence="1">
    <location>
        <begin position="344"/>
        <end position="432"/>
    </location>
</feature>
<feature type="compositionally biased region" description="Basic residues" evidence="1">
    <location>
        <begin position="1332"/>
        <end position="1350"/>
    </location>
</feature>
<feature type="compositionally biased region" description="Basic and acidic residues" evidence="1">
    <location>
        <begin position="379"/>
        <end position="407"/>
    </location>
</feature>
<keyword evidence="2" id="KW-1185">Reference proteome</keyword>
<feature type="compositionally biased region" description="Basic and acidic residues" evidence="1">
    <location>
        <begin position="586"/>
        <end position="627"/>
    </location>
</feature>
<feature type="region of interest" description="Disordered" evidence="1">
    <location>
        <begin position="463"/>
        <end position="526"/>
    </location>
</feature>
<dbReference type="eggNOG" id="ENOG502QTZX">
    <property type="taxonomic scope" value="Eukaryota"/>
</dbReference>
<feature type="compositionally biased region" description="Basic and acidic residues" evidence="1">
    <location>
        <begin position="1238"/>
        <end position="1260"/>
    </location>
</feature>
<feature type="compositionally biased region" description="Basic and acidic residues" evidence="1">
    <location>
        <begin position="1040"/>
        <end position="1052"/>
    </location>
</feature>
<feature type="compositionally biased region" description="Basic and acidic residues" evidence="1">
    <location>
        <begin position="361"/>
        <end position="372"/>
    </location>
</feature>
<feature type="compositionally biased region" description="Basic and acidic residues" evidence="1">
    <location>
        <begin position="257"/>
        <end position="281"/>
    </location>
</feature>
<name>A0A1I7U886_9PELO</name>
<feature type="compositionally biased region" description="Acidic residues" evidence="1">
    <location>
        <begin position="926"/>
        <end position="936"/>
    </location>
</feature>
<dbReference type="Proteomes" id="UP000095282">
    <property type="component" value="Unplaced"/>
</dbReference>
<evidence type="ECO:0000313" key="3">
    <source>
        <dbReference type="WBParaSite" id="Csp11.Scaffold629.g15852.t1"/>
    </source>
</evidence>
<sequence length="1930" mass="221832">MKSLANRIRATEARSGALPNHSGSNGRTENNDRTFNENIERENDGDFDRVKDTDEIDDLDSSFLGFLPSDCPVEKKVADKKKVPVPKTFPIVKTNPNKKSAPVKQKPTETEKPCEHAFKVPPVKDLEPPVDLPPVIPPPVKRPSFRDSPLSHTRFYGGLLTFLDPVLRAKHESGEYRTLFFIDDSPEKRVETTEDSSEQSNEPGPSKGFSTQERVELYEETGNEVRDTDPKVPCTVDEEGAQKGEVANISRKTKKRMREEVENKSIDEMSSDVEKREEKTLKKVSVKTRPQKRASTPFSRETEEDIREPTPVIEHQESDLQGLNVSTSSPNVELVTFIPREIKIEEPEEVPSVPVSTNHQVIEEQRKQREDLNAVTAEVSEKGTDPFSEKELQLGQKKKELSKEKKQCQKKLNKSENSQGTERLQRELYLSRPVLDTSNTKISDLFPRPNSMNTEQLQQFKSIRIEGKQHETESKQKEDGPQKFRNARDSLEREKVSRRSKESNSEVNLIPHSESSRSDPDRGVMLNTRNIECQQEEMDVLNVSTSSSNTKLINFVPKVIKIEEPDEESEGVSVPRPTAHQTTETEQNKKESSHQKFRNARDSLEREKISKKLRESNSEGDTIRECENSQSNLIGEKKPKTLKNKLVKEKESKKQIMKRTIEELRKNSYFVHAETRLAHWKELKKMDESNESLKYIANKHIRQFEKIIDVFVKSSFKDNCMTEEEYRKKYNIRIEYTTCSSNDSEAVMRGSNPWDEDLWFKQKRPLSKKEREAKEERRRKRTEKLKLKDPEIGKLSDIPFSGPLPEDYVCKPPDPGFKYIKRERYKKGTEIQISENGFYSKSEKLEIDFNDPDMKEDFFIWNYFFASSFESPSVLWAESENEMPPSLPYEERTREYYERAPQWILDIYKHQKPPATVKKSSIEPAVDWDDEPETSEAEQRLEEKQNESVQKEQEREQEIMIEEENHLTEEAEEIHSDVQLENPDDYQMEDTEIVMHEQNEHLDVEPQLDVETVQPSERIFDEDELLRSPDDEVSQFETETVSKKPEESVTKETEVIEENLLLEDRDSMERCSLNEVATETDLLADDLLEEEPEEVEEMHPGLTEDEEMMKDVLEEKLLVDTTQSETSIPVAEEKQIEDDLLFGGLSPINFSPVSEGILDDPVTVSDDILNNWEPTEVQETSENIYVNSEREKSLSPETVKLLVLPEDERIEEEPVQFTEEDLLGQYGQLEAEQVSPVVEDKTAESGAVEKDEKEQNKETDTVVESVVEEEVVNAVPVTVPSETPTASKQRKGRKRKTQPVVVETLEIAPTTEAPITEESEAIGQEVVPPAAKRSRGRPTSKNKKVAKNASKKVSEPTTEPTQATTESTTIANETQEKETIASPSKEPSTKRRCRKNNEKPFVPARATRSKKLFLSKNNPVPRIRRGESEAATQVDPVRLTGVVNNEDLGDGTSEKFKKLPKEVQRLVNSDIPESPKKKKKLTEPVGNEESTTDVVVKTEVFDDENWVIPDPILPNSRKSRKRQREEKTDEVMALIKQEITDTFIGDQECRVLMEHIITIKEEEDDPDFQIISSKVKSADKPVATEPETFPPKVIDPELVTNPKHINILTKTMWEGVNEVFMSDPAKFSEFIIILAGDSEKKGRVFKFSATVDNRLSDFDPKLIKHLASSPKTLTDEQTSCMNYITFSKTFRDKASLNLINHVITPFNLHQVVEKISGIKAAIRDQYQVLDDGDIDSINATEKILLRHFIENVMKMAGLSQITWTTPTHVHRRLEMIYHGWRMFLLNGGFFRVLLSLNRKDVKKMTEEFRGFCSEYLTDIEANYTKAKEIYSMSHEDVLKLMQEKSGVSDDVIAKLDEDVRTDYSSTHTEKCFKCSLKDLQIYFSSAENLENHDKLHNSSVIECEKCYEDLHEFEWVFHRMSAHDNMRVVD</sequence>
<protein>
    <submittedName>
        <fullName evidence="3">CENP-C_C domain-containing protein</fullName>
    </submittedName>
</protein>
<feature type="compositionally biased region" description="Basic and acidic residues" evidence="1">
    <location>
        <begin position="29"/>
        <end position="50"/>
    </location>
</feature>
<proteinExistence type="predicted"/>
<feature type="region of interest" description="Disordered" evidence="1">
    <location>
        <begin position="564"/>
        <end position="639"/>
    </location>
</feature>
<feature type="region of interest" description="Disordered" evidence="1">
    <location>
        <begin position="1"/>
        <end position="50"/>
    </location>
</feature>
<accession>A0A1I7U886</accession>
<feature type="compositionally biased region" description="Basic residues" evidence="1">
    <location>
        <begin position="282"/>
        <end position="292"/>
    </location>
</feature>
<feature type="compositionally biased region" description="Low complexity" evidence="1">
    <location>
        <begin position="1355"/>
        <end position="1369"/>
    </location>
</feature>
<feature type="region of interest" description="Disordered" evidence="1">
    <location>
        <begin position="1233"/>
        <end position="1262"/>
    </location>
</feature>
<feature type="region of interest" description="Disordered" evidence="1">
    <location>
        <begin position="88"/>
        <end position="114"/>
    </location>
</feature>
<organism evidence="2 3">
    <name type="scientific">Caenorhabditis tropicalis</name>
    <dbReference type="NCBI Taxonomy" id="1561998"/>
    <lineage>
        <taxon>Eukaryota</taxon>
        <taxon>Metazoa</taxon>
        <taxon>Ecdysozoa</taxon>
        <taxon>Nematoda</taxon>
        <taxon>Chromadorea</taxon>
        <taxon>Rhabditida</taxon>
        <taxon>Rhabditina</taxon>
        <taxon>Rhabditomorpha</taxon>
        <taxon>Rhabditoidea</taxon>
        <taxon>Rhabditidae</taxon>
        <taxon>Peloderinae</taxon>
        <taxon>Caenorhabditis</taxon>
    </lineage>
</organism>
<evidence type="ECO:0000313" key="2">
    <source>
        <dbReference type="Proteomes" id="UP000095282"/>
    </source>
</evidence>
<feature type="region of interest" description="Disordered" evidence="1">
    <location>
        <begin position="187"/>
        <end position="327"/>
    </location>
</feature>
<feature type="region of interest" description="Disordered" evidence="1">
    <location>
        <begin position="1274"/>
        <end position="1491"/>
    </location>
</feature>
<feature type="region of interest" description="Disordered" evidence="1">
    <location>
        <begin position="914"/>
        <end position="956"/>
    </location>
</feature>
<feature type="compositionally biased region" description="Basic and acidic residues" evidence="1">
    <location>
        <begin position="213"/>
        <end position="230"/>
    </location>
</feature>
<feature type="compositionally biased region" description="Basic residues" evidence="1">
    <location>
        <begin position="1288"/>
        <end position="1297"/>
    </location>
</feature>
<evidence type="ECO:0000256" key="1">
    <source>
        <dbReference type="SAM" id="MobiDB-lite"/>
    </source>
</evidence>
<feature type="compositionally biased region" description="Basic and acidic residues" evidence="1">
    <location>
        <begin position="1452"/>
        <end position="1464"/>
    </location>
</feature>
<feature type="compositionally biased region" description="Basic and acidic residues" evidence="1">
    <location>
        <begin position="937"/>
        <end position="956"/>
    </location>
</feature>
<dbReference type="WBParaSite" id="Csp11.Scaffold629.g15852.t1">
    <property type="protein sequence ID" value="Csp11.Scaffold629.g15852.t1"/>
    <property type="gene ID" value="Csp11.Scaffold629.g15852"/>
</dbReference>
<feature type="compositionally biased region" description="Polar residues" evidence="1">
    <location>
        <begin position="198"/>
        <end position="212"/>
    </location>
</feature>
<feature type="region of interest" description="Disordered" evidence="1">
    <location>
        <begin position="1024"/>
        <end position="1052"/>
    </location>
</feature>
<dbReference type="STRING" id="1561998.A0A1I7U886"/>